<comment type="caution">
    <text evidence="2">The sequence shown here is derived from an EMBL/GenBank/DDBJ whole genome shotgun (WGS) entry which is preliminary data.</text>
</comment>
<dbReference type="AlphaFoldDB" id="A0A9X0ASW5"/>
<accession>A0A9X0ASW5</accession>
<keyword evidence="1" id="KW-1133">Transmembrane helix</keyword>
<keyword evidence="1" id="KW-0472">Membrane</keyword>
<dbReference type="Proteomes" id="UP001152300">
    <property type="component" value="Unassembled WGS sequence"/>
</dbReference>
<sequence length="135" mass="15053">MATPNLSKSLSDRANILTNKANNAQTIFGPIITLLDNYLSFNEVLSLSTKSRKLLIALCLDFKATIERHFDALITGHHPPPPELIRFLVLLLLSLFLSLPLLLLVQAPQLQMQLSKPLTLKKPLALPNLQHLSKQ</sequence>
<keyword evidence="3" id="KW-1185">Reference proteome</keyword>
<feature type="transmembrane region" description="Helical" evidence="1">
    <location>
        <begin position="84"/>
        <end position="105"/>
    </location>
</feature>
<keyword evidence="1" id="KW-0812">Transmembrane</keyword>
<evidence type="ECO:0000256" key="1">
    <source>
        <dbReference type="SAM" id="Phobius"/>
    </source>
</evidence>
<evidence type="ECO:0000313" key="3">
    <source>
        <dbReference type="Proteomes" id="UP001152300"/>
    </source>
</evidence>
<proteinExistence type="predicted"/>
<reference evidence="2" key="1">
    <citation type="submission" date="2022-11" db="EMBL/GenBank/DDBJ databases">
        <title>Genome Resource of Sclerotinia nivalis Strain SnTB1, a Plant Pathogen Isolated from American Ginseng.</title>
        <authorList>
            <person name="Fan S."/>
        </authorList>
    </citation>
    <scope>NUCLEOTIDE SEQUENCE</scope>
    <source>
        <strain evidence="2">SnTB1</strain>
    </source>
</reference>
<dbReference type="EMBL" id="JAPEIS010000003">
    <property type="protein sequence ID" value="KAJ8068294.1"/>
    <property type="molecule type" value="Genomic_DNA"/>
</dbReference>
<organism evidence="2 3">
    <name type="scientific">Sclerotinia nivalis</name>
    <dbReference type="NCBI Taxonomy" id="352851"/>
    <lineage>
        <taxon>Eukaryota</taxon>
        <taxon>Fungi</taxon>
        <taxon>Dikarya</taxon>
        <taxon>Ascomycota</taxon>
        <taxon>Pezizomycotina</taxon>
        <taxon>Leotiomycetes</taxon>
        <taxon>Helotiales</taxon>
        <taxon>Sclerotiniaceae</taxon>
        <taxon>Sclerotinia</taxon>
    </lineage>
</organism>
<gene>
    <name evidence="2" type="ORF">OCU04_003857</name>
</gene>
<evidence type="ECO:0000313" key="2">
    <source>
        <dbReference type="EMBL" id="KAJ8068294.1"/>
    </source>
</evidence>
<name>A0A9X0ASW5_9HELO</name>
<protein>
    <submittedName>
        <fullName evidence="2">Uncharacterized protein</fullName>
    </submittedName>
</protein>